<protein>
    <recommendedName>
        <fullName evidence="4">AIG1-type G domain-containing protein</fullName>
    </recommendedName>
</protein>
<feature type="domain" description="AIG1-type G" evidence="4">
    <location>
        <begin position="4"/>
        <end position="191"/>
    </location>
</feature>
<evidence type="ECO:0000259" key="4">
    <source>
        <dbReference type="PROSITE" id="PS51720"/>
    </source>
</evidence>
<dbReference type="AlphaFoldDB" id="A0ABD2FMZ0"/>
<organism evidence="5 6">
    <name type="scientific">Pagothenia borchgrevinki</name>
    <name type="common">Bald rockcod</name>
    <name type="synonym">Trematomus borchgrevinki</name>
    <dbReference type="NCBI Taxonomy" id="8213"/>
    <lineage>
        <taxon>Eukaryota</taxon>
        <taxon>Metazoa</taxon>
        <taxon>Chordata</taxon>
        <taxon>Craniata</taxon>
        <taxon>Vertebrata</taxon>
        <taxon>Euteleostomi</taxon>
        <taxon>Actinopterygii</taxon>
        <taxon>Neopterygii</taxon>
        <taxon>Teleostei</taxon>
        <taxon>Neoteleostei</taxon>
        <taxon>Acanthomorphata</taxon>
        <taxon>Eupercaria</taxon>
        <taxon>Perciformes</taxon>
        <taxon>Notothenioidei</taxon>
        <taxon>Nototheniidae</taxon>
        <taxon>Pagothenia</taxon>
    </lineage>
</organism>
<dbReference type="PANTHER" id="PTHR10903:SF170">
    <property type="entry name" value="GTPASE IMAP FAMILY MEMBER 7"/>
    <property type="match status" value="1"/>
</dbReference>
<comment type="caution">
    <text evidence="5">The sequence shown here is derived from an EMBL/GenBank/DDBJ whole genome shotgun (WGS) entry which is preliminary data.</text>
</comment>
<reference evidence="5 6" key="1">
    <citation type="journal article" date="2022" name="G3 (Bethesda)">
        <title>Evaluating Illumina-, Nanopore-, and PacBio-based genome assembly strategies with the bald notothen, Trematomus borchgrevinki.</title>
        <authorList>
            <person name="Rayamajhi N."/>
            <person name="Cheng C.C."/>
            <person name="Catchen J.M."/>
        </authorList>
    </citation>
    <scope>NUCLEOTIDE SEQUENCE [LARGE SCALE GENOMIC DNA]</scope>
    <source>
        <strain evidence="5">AGRC-2024</strain>
    </source>
</reference>
<keyword evidence="6" id="KW-1185">Reference proteome</keyword>
<dbReference type="InterPro" id="IPR006703">
    <property type="entry name" value="G_AIG1"/>
</dbReference>
<keyword evidence="2" id="KW-0547">Nucleotide-binding</keyword>
<gene>
    <name evidence="5" type="ORF">OYC64_020914</name>
</gene>
<dbReference type="InterPro" id="IPR045058">
    <property type="entry name" value="GIMA/IAN/Toc"/>
</dbReference>
<sequence>MDPKPDLTIVLLGNTGVGKSAAGNTILGRKAFVSKKSFKSETKEISEEKSEVFGKQISVIDTPGIIGSEEVIKARCQSLLQSSGECLFLVVVKIDRFTIEQNTAVDKALQAMGENGLDKCFLLFTSGDTLEHISLEEFIKDDPDGPLKPIVEKFQERYHLFNNEDTTSKEQVRQLLEKAGTLREDVGPPAASSGKQTRMVLLGLPGGGKSSSGNTILGSDQFESDCGFNPVSTETVSKTATVEGRQVTVVDTPGIPGDGFSPKQLFEEIMKSIREAKPGPHAFVIVVRLGRITPAEIEMFNMLKKLFGKDALKYAMVLFTHGDQLKGQSIDELIKSNPHVSDLVSMCGGRYSVFDNKQTGNRQQVGELLGTIDKMVTDNGGQHYTNEMFKEDQPSLRKSIKKRWLAVQEWWEKLIQKIKGILKTFKNKPPVFEMPLIVNSSLS</sequence>
<dbReference type="Pfam" id="PF04548">
    <property type="entry name" value="AIG1"/>
    <property type="match status" value="2"/>
</dbReference>
<keyword evidence="3" id="KW-0342">GTP-binding</keyword>
<dbReference type="SUPFAM" id="SSF52540">
    <property type="entry name" value="P-loop containing nucleoside triphosphate hydrolases"/>
    <property type="match status" value="2"/>
</dbReference>
<evidence type="ECO:0000256" key="1">
    <source>
        <dbReference type="ARBA" id="ARBA00008535"/>
    </source>
</evidence>
<evidence type="ECO:0000313" key="5">
    <source>
        <dbReference type="EMBL" id="KAL3043094.1"/>
    </source>
</evidence>
<dbReference type="Gene3D" id="3.40.50.300">
    <property type="entry name" value="P-loop containing nucleotide triphosphate hydrolases"/>
    <property type="match status" value="2"/>
</dbReference>
<evidence type="ECO:0000256" key="3">
    <source>
        <dbReference type="ARBA" id="ARBA00023134"/>
    </source>
</evidence>
<comment type="similarity">
    <text evidence="1">Belongs to the TRAFAC class TrmE-Era-EngA-EngB-Septin-like GTPase superfamily. AIG1/Toc34/Toc159-like paraseptin GTPase family. IAN subfamily.</text>
</comment>
<feature type="domain" description="AIG1-type G" evidence="4">
    <location>
        <begin position="194"/>
        <end position="393"/>
    </location>
</feature>
<dbReference type="FunFam" id="3.40.50.300:FF:000366">
    <property type="entry name" value="GTPase, IMAP family member 2"/>
    <property type="match status" value="1"/>
</dbReference>
<accession>A0ABD2FMZ0</accession>
<dbReference type="CDD" id="cd01852">
    <property type="entry name" value="AIG1"/>
    <property type="match status" value="1"/>
</dbReference>
<evidence type="ECO:0000256" key="2">
    <source>
        <dbReference type="ARBA" id="ARBA00022741"/>
    </source>
</evidence>
<dbReference type="GO" id="GO:0005525">
    <property type="term" value="F:GTP binding"/>
    <property type="evidence" value="ECO:0007669"/>
    <property type="project" value="UniProtKB-KW"/>
</dbReference>
<reference evidence="5 6" key="2">
    <citation type="journal article" date="2024" name="G3 (Bethesda)">
        <title>The genome of the cryopelagic Antarctic bald notothen, Trematomus borchgrevinki.</title>
        <authorList>
            <person name="Rayamajhi N."/>
            <person name="Rivera-Colon A.G."/>
            <person name="Minhas B.F."/>
            <person name="Cheng C.C."/>
            <person name="Catchen J.M."/>
        </authorList>
    </citation>
    <scope>NUCLEOTIDE SEQUENCE [LARGE SCALE GENOMIC DNA]</scope>
    <source>
        <strain evidence="5">AGRC-2024</strain>
    </source>
</reference>
<dbReference type="PROSITE" id="PS51720">
    <property type="entry name" value="G_AIG1"/>
    <property type="match status" value="2"/>
</dbReference>
<dbReference type="PANTHER" id="PTHR10903">
    <property type="entry name" value="GTPASE, IMAP FAMILY MEMBER-RELATED"/>
    <property type="match status" value="1"/>
</dbReference>
<dbReference type="EMBL" id="JBIYXZ010002089">
    <property type="protein sequence ID" value="KAL3043094.1"/>
    <property type="molecule type" value="Genomic_DNA"/>
</dbReference>
<dbReference type="InterPro" id="IPR027417">
    <property type="entry name" value="P-loop_NTPase"/>
</dbReference>
<proteinExistence type="inferred from homology"/>
<dbReference type="Proteomes" id="UP001619887">
    <property type="component" value="Unassembled WGS sequence"/>
</dbReference>
<evidence type="ECO:0000313" key="6">
    <source>
        <dbReference type="Proteomes" id="UP001619887"/>
    </source>
</evidence>
<name>A0ABD2FMZ0_PAGBO</name>